<comment type="caution">
    <text evidence="2">The sequence shown here is derived from an EMBL/GenBank/DDBJ whole genome shotgun (WGS) entry which is preliminary data.</text>
</comment>
<keyword evidence="2" id="KW-0808">Transferase</keyword>
<dbReference type="RefSeq" id="WP_153747919.1">
    <property type="nucleotide sequence ID" value="NZ_BAAADI010000049.1"/>
</dbReference>
<dbReference type="EMBL" id="WJPO01000007">
    <property type="protein sequence ID" value="MRH20606.1"/>
    <property type="molecule type" value="Genomic_DNA"/>
</dbReference>
<dbReference type="Pfam" id="PF01755">
    <property type="entry name" value="Glyco_transf_25"/>
    <property type="match status" value="1"/>
</dbReference>
<organism evidence="2 3">
    <name type="scientific">Rhodovulum strictum</name>
    <dbReference type="NCBI Taxonomy" id="58314"/>
    <lineage>
        <taxon>Bacteria</taxon>
        <taxon>Pseudomonadati</taxon>
        <taxon>Pseudomonadota</taxon>
        <taxon>Alphaproteobacteria</taxon>
        <taxon>Rhodobacterales</taxon>
        <taxon>Paracoccaceae</taxon>
        <taxon>Rhodovulum</taxon>
    </lineage>
</organism>
<feature type="domain" description="Glycosyl transferase family 25" evidence="1">
    <location>
        <begin position="3"/>
        <end position="166"/>
    </location>
</feature>
<dbReference type="Proteomes" id="UP000466730">
    <property type="component" value="Unassembled WGS sequence"/>
</dbReference>
<evidence type="ECO:0000313" key="2">
    <source>
        <dbReference type="EMBL" id="MRH20606.1"/>
    </source>
</evidence>
<dbReference type="AlphaFoldDB" id="A0A844B2K6"/>
<protein>
    <submittedName>
        <fullName evidence="2">Glycosyl transferase family 25</fullName>
    </submittedName>
</protein>
<gene>
    <name evidence="2" type="ORF">GH815_06345</name>
</gene>
<proteinExistence type="predicted"/>
<dbReference type="InterPro" id="IPR002654">
    <property type="entry name" value="Glyco_trans_25"/>
</dbReference>
<dbReference type="OrthoDB" id="259382at2"/>
<evidence type="ECO:0000259" key="1">
    <source>
        <dbReference type="Pfam" id="PF01755"/>
    </source>
</evidence>
<accession>A0A844B2K6</accession>
<evidence type="ECO:0000313" key="3">
    <source>
        <dbReference type="Proteomes" id="UP000466730"/>
    </source>
</evidence>
<name>A0A844B2K6_9RHOB</name>
<keyword evidence="3" id="KW-1185">Reference proteome</keyword>
<dbReference type="CDD" id="cd06532">
    <property type="entry name" value="Glyco_transf_25"/>
    <property type="match status" value="1"/>
</dbReference>
<dbReference type="GO" id="GO:0016740">
    <property type="term" value="F:transferase activity"/>
    <property type="evidence" value="ECO:0007669"/>
    <property type="project" value="UniProtKB-KW"/>
</dbReference>
<sequence length="250" mass="27330">MRALVINLACETGRLAFQREQAARLGLDLEVVPAVTVADLSARSEDLSWERWQRPLRDVEKATLLSHRAAWRRVIALGVPVLILEDDAWLMPGAARLAAQAAGLTGVEHLSLETRGRKKLIGAPHPKLAGIRRLWLDRTGAAAYLLRPEGACKLITRSQAVPALADAVLVETPGLRRWQAAPAQAIQIDMAARYGLAPPIDVASAISSVARPSRGTIYHRMRRLAWQVRMGLAMSRPGTERIELYPAIAG</sequence>
<reference evidence="2 3" key="1">
    <citation type="submission" date="2019-11" db="EMBL/GenBank/DDBJ databases">
        <title>Draft Whole-Genome sequence of the marine photosynthetic bacterium Rhodovulum strictum DSM 11289.</title>
        <authorList>
            <person name="Kyndt J.A."/>
            <person name="Meyer T.E."/>
        </authorList>
    </citation>
    <scope>NUCLEOTIDE SEQUENCE [LARGE SCALE GENOMIC DNA]</scope>
    <source>
        <strain evidence="2 3">DSM 11289</strain>
    </source>
</reference>